<dbReference type="PROSITE" id="PS00678">
    <property type="entry name" value="WD_REPEATS_1"/>
    <property type="match status" value="2"/>
</dbReference>
<reference evidence="6" key="1">
    <citation type="submission" date="2020-05" db="EMBL/GenBank/DDBJ databases">
        <title>Phylogenomic resolution of chytrid fungi.</title>
        <authorList>
            <person name="Stajich J.E."/>
            <person name="Amses K."/>
            <person name="Simmons R."/>
            <person name="Seto K."/>
            <person name="Myers J."/>
            <person name="Bonds A."/>
            <person name="Quandt C.A."/>
            <person name="Barry K."/>
            <person name="Liu P."/>
            <person name="Grigoriev I."/>
            <person name="Longcore J.E."/>
            <person name="James T.Y."/>
        </authorList>
    </citation>
    <scope>NUCLEOTIDE SEQUENCE</scope>
    <source>
        <strain evidence="6">PLAUS21</strain>
    </source>
</reference>
<dbReference type="SUPFAM" id="SSF50998">
    <property type="entry name" value="Quinoprotein alcohol dehydrogenase-like"/>
    <property type="match status" value="1"/>
</dbReference>
<evidence type="ECO:0000259" key="5">
    <source>
        <dbReference type="Pfam" id="PF25171"/>
    </source>
</evidence>
<dbReference type="Pfam" id="PF25168">
    <property type="entry name" value="Beta-prop_WDR36-Utp21_2nd"/>
    <property type="match status" value="1"/>
</dbReference>
<dbReference type="GO" id="GO:0006364">
    <property type="term" value="P:rRNA processing"/>
    <property type="evidence" value="ECO:0007669"/>
    <property type="project" value="InterPro"/>
</dbReference>
<keyword evidence="2" id="KW-0677">Repeat</keyword>
<evidence type="ECO:0008006" key="8">
    <source>
        <dbReference type="Google" id="ProtNLM"/>
    </source>
</evidence>
<evidence type="ECO:0000256" key="1">
    <source>
        <dbReference type="ARBA" id="ARBA00022574"/>
    </source>
</evidence>
<accession>A0AAD5Y4R1</accession>
<dbReference type="InterPro" id="IPR015943">
    <property type="entry name" value="WD40/YVTN_repeat-like_dom_sf"/>
</dbReference>
<comment type="caution">
    <text evidence="6">The sequence shown here is derived from an EMBL/GenBank/DDBJ whole genome shotgun (WGS) entry which is preliminary data.</text>
</comment>
<name>A0AAD5Y4R1_9FUNG</name>
<protein>
    <recommendedName>
        <fullName evidence="8">Small-subunit processome Utp21 domain-containing protein</fullName>
    </recommendedName>
</protein>
<keyword evidence="1 3" id="KW-0853">WD repeat</keyword>
<dbReference type="Proteomes" id="UP001210925">
    <property type="component" value="Unassembled WGS sequence"/>
</dbReference>
<dbReference type="Pfam" id="PF25171">
    <property type="entry name" value="Beta-prop_WDR36-Utp21_1st"/>
    <property type="match status" value="1"/>
</dbReference>
<dbReference type="InterPro" id="IPR007319">
    <property type="entry name" value="WDR36/Utp21_C"/>
</dbReference>
<dbReference type="InterPro" id="IPR001680">
    <property type="entry name" value="WD40_rpt"/>
</dbReference>
<dbReference type="EMBL" id="JADGKB010000066">
    <property type="protein sequence ID" value="KAJ3255449.1"/>
    <property type="molecule type" value="Genomic_DNA"/>
</dbReference>
<evidence type="ECO:0000256" key="3">
    <source>
        <dbReference type="PROSITE-ProRule" id="PRU00221"/>
    </source>
</evidence>
<gene>
    <name evidence="6" type="ORF">HK103_006266</name>
</gene>
<feature type="domain" description="WDR36/Utp21 N-terminal" evidence="5">
    <location>
        <begin position="30"/>
        <end position="286"/>
    </location>
</feature>
<proteinExistence type="predicted"/>
<dbReference type="GO" id="GO:0034388">
    <property type="term" value="C:Pwp2p-containing subcomplex of 90S preribosome"/>
    <property type="evidence" value="ECO:0007669"/>
    <property type="project" value="TreeGrafter"/>
</dbReference>
<sequence>MGLFAPFRALGYITGSIPLAIQARGQHYFITSSIGSSFQILDGEKMSLLIVGDSIDSTITSIQSIKDYTIVSADTKIIIYNRQKIISTIDTESQILELMVFGDFCIAAHESGIYIYNYITSEYQNEIEIGEPVTHLLHPSTYLNKILLVFDNKVQLWNIRTVSKLYEFKFNSPVTCMTQSPSIDVIAFGLLDGTIILHNIKMDKEIMRFNQEGKVTSISFRTDGQTIMATGSMAGDLALWDLGEKRLVHLMTNCHLSSIHTCFFFNGMPLLVTAGSDNSIKQWIFDSLDGTPRLLKSRSGHFKPPSSIKYYDQLGHYILSSGQDQSLRLFSIIRDSQNTELSQGSLEKKSKQFKTNEMKQKEWDNIVTCHSGDSKARTWSFQRKAIGKHVLSAKDNSAIKAVLISACGNFCFLATSQGNIDKYNIQSGLFRQTIQAHDSAITCLGSDNVNKILISASLDHKLKFWDFNKSTLLSSIDLESSISFFKLHNESRLLAVVTDDRIIRVVDIDTFKIVREFVGHSNRITCLDFSPDGRWLVSSSLDTTIRTWDLPTGFLIDVFKTEQICTSLSFSPIGDFIATTHVGHVGIFLWANKSQYTHIPLKSISGDDVASLLLPTTNGVSLEDEESSEPEIVPDEEYIPVEEGMITFSALPKSRWQNLLNLDSIKERNKPIEPPKQPEKAPFFLPTISGSIPTFEAPQIESKILPKELMSTNQTELSNLILNKSSSDLLHHLMNLSPSQIDLELRQLPVEIDLKVHSRFISHIQELLEKKTDYEFVNAILCAYLKIHGDLVHNLDAEGLKTVVKEGWESLEDRIMYAQCLVEFVLH</sequence>
<feature type="domain" description="WDR36/Utp21 C-terminal" evidence="4">
    <location>
        <begin position="642"/>
        <end position="825"/>
    </location>
</feature>
<dbReference type="AlphaFoldDB" id="A0AAD5Y4R1"/>
<dbReference type="PROSITE" id="PS50294">
    <property type="entry name" value="WD_REPEATS_REGION"/>
    <property type="match status" value="2"/>
</dbReference>
<dbReference type="SMART" id="SM00320">
    <property type="entry name" value="WD40"/>
    <property type="match status" value="8"/>
</dbReference>
<dbReference type="SUPFAM" id="SSF50978">
    <property type="entry name" value="WD40 repeat-like"/>
    <property type="match status" value="1"/>
</dbReference>
<dbReference type="InterPro" id="IPR019775">
    <property type="entry name" value="WD40_repeat_CS"/>
</dbReference>
<evidence type="ECO:0000313" key="6">
    <source>
        <dbReference type="EMBL" id="KAJ3255449.1"/>
    </source>
</evidence>
<dbReference type="GO" id="GO:0032040">
    <property type="term" value="C:small-subunit processome"/>
    <property type="evidence" value="ECO:0007669"/>
    <property type="project" value="InterPro"/>
</dbReference>
<dbReference type="PANTHER" id="PTHR22840:SF12">
    <property type="entry name" value="WD REPEAT-CONTAINING PROTEIN 36"/>
    <property type="match status" value="1"/>
</dbReference>
<keyword evidence="7" id="KW-1185">Reference proteome</keyword>
<dbReference type="CDD" id="cd00200">
    <property type="entry name" value="WD40"/>
    <property type="match status" value="1"/>
</dbReference>
<dbReference type="Gene3D" id="2.130.10.10">
    <property type="entry name" value="YVTN repeat-like/Quinoprotein amine dehydrogenase"/>
    <property type="match status" value="2"/>
</dbReference>
<evidence type="ECO:0000256" key="2">
    <source>
        <dbReference type="ARBA" id="ARBA00022737"/>
    </source>
</evidence>
<dbReference type="PANTHER" id="PTHR22840">
    <property type="entry name" value="WD REPEAT-CONTAINING PROTEIN 36"/>
    <property type="match status" value="1"/>
</dbReference>
<dbReference type="InterPro" id="IPR059157">
    <property type="entry name" value="WDR36-Utp21_N"/>
</dbReference>
<evidence type="ECO:0000313" key="7">
    <source>
        <dbReference type="Proteomes" id="UP001210925"/>
    </source>
</evidence>
<feature type="repeat" description="WD" evidence="3">
    <location>
        <begin position="434"/>
        <end position="475"/>
    </location>
</feature>
<dbReference type="Pfam" id="PF04192">
    <property type="entry name" value="Utp21"/>
    <property type="match status" value="1"/>
</dbReference>
<dbReference type="InterPro" id="IPR011047">
    <property type="entry name" value="Quinoprotein_ADH-like_sf"/>
</dbReference>
<dbReference type="PROSITE" id="PS50082">
    <property type="entry name" value="WD_REPEATS_2"/>
    <property type="match status" value="2"/>
</dbReference>
<feature type="repeat" description="WD" evidence="3">
    <location>
        <begin position="517"/>
        <end position="558"/>
    </location>
</feature>
<dbReference type="InterPro" id="IPR036322">
    <property type="entry name" value="WD40_repeat_dom_sf"/>
</dbReference>
<organism evidence="6 7">
    <name type="scientific">Boothiomyces macroporosus</name>
    <dbReference type="NCBI Taxonomy" id="261099"/>
    <lineage>
        <taxon>Eukaryota</taxon>
        <taxon>Fungi</taxon>
        <taxon>Fungi incertae sedis</taxon>
        <taxon>Chytridiomycota</taxon>
        <taxon>Chytridiomycota incertae sedis</taxon>
        <taxon>Chytridiomycetes</taxon>
        <taxon>Rhizophydiales</taxon>
        <taxon>Terramycetaceae</taxon>
        <taxon>Boothiomyces</taxon>
    </lineage>
</organism>
<evidence type="ECO:0000259" key="4">
    <source>
        <dbReference type="Pfam" id="PF04192"/>
    </source>
</evidence>